<gene>
    <name evidence="9" type="ORF">WA026_006202</name>
</gene>
<dbReference type="PRINTS" id="PR01609">
    <property type="entry name" value="CD36FAMILY"/>
</dbReference>
<dbReference type="Pfam" id="PF01130">
    <property type="entry name" value="CD36"/>
    <property type="match status" value="1"/>
</dbReference>
<comment type="subcellular location">
    <subcellularLocation>
        <location evidence="1">Cell membrane</location>
    </subcellularLocation>
</comment>
<evidence type="ECO:0000313" key="9">
    <source>
        <dbReference type="EMBL" id="KAK9870110.1"/>
    </source>
</evidence>
<feature type="transmembrane region" description="Helical" evidence="8">
    <location>
        <begin position="12"/>
        <end position="33"/>
    </location>
</feature>
<keyword evidence="4 8" id="KW-0812">Transmembrane</keyword>
<dbReference type="GO" id="GO:0005044">
    <property type="term" value="F:scavenger receptor activity"/>
    <property type="evidence" value="ECO:0007669"/>
    <property type="project" value="TreeGrafter"/>
</dbReference>
<evidence type="ECO:0000256" key="7">
    <source>
        <dbReference type="ARBA" id="ARBA00023180"/>
    </source>
</evidence>
<keyword evidence="5 8" id="KW-1133">Transmembrane helix</keyword>
<dbReference type="AlphaFoldDB" id="A0AAW1TQR8"/>
<keyword evidence="10" id="KW-1185">Reference proteome</keyword>
<dbReference type="PANTHER" id="PTHR11923:SF114">
    <property type="entry name" value="FI02050P-RELATED"/>
    <property type="match status" value="1"/>
</dbReference>
<accession>A0AAW1TQR8</accession>
<evidence type="ECO:0000256" key="3">
    <source>
        <dbReference type="ARBA" id="ARBA00022475"/>
    </source>
</evidence>
<sequence length="531" mass="60708">MFSHFTPFLETVSSYFPSIYQKALVIKFINLHVWNILNNMKRMRCCSPKCRKTLVFFLAVLLVTLGLLMIFTWRSTYNYIIKSELSLENENTQQFQYWKETPIPMFLEVYLFNWTNAAEFEEGKPWTTKPEFKELGPYTFSEHHSRVNISFNDNNTVSFNTIRTWHFVPEKTNGSLDDNITTLNTVALTVGNMVRNRMSLIRKAVGFLFEEKRINLTVTHTAREFLFDGYNDTLLNILRKIELKDFNIPYDKFGWFYSRNGSSSYDGNYTMNTGADDIQKLGIVTRWNQSPKVPEYPSYCGMVNGTTGELWYPVKDSKNVSLFISDTCSSLTLSANGSYTAFGLEGNSYVHTDRLFDNGTKYPEMSCFSPGERMPSGVRNVSQCKFGAPAFMSMPHFYTADPSYRDAVKGMHPDPNKHNFLMAIEPNTGLPLKVHASLQVSLYLRNIDGIKLFSNVNSTMMPVLWFKQYAAITENLADLAKTLVILPAIGNYTGFGFIGIGGLLLFIGSFITVRNVWRGTEDEEPLTQDHV</sequence>
<evidence type="ECO:0000256" key="4">
    <source>
        <dbReference type="ARBA" id="ARBA00022692"/>
    </source>
</evidence>
<evidence type="ECO:0000256" key="1">
    <source>
        <dbReference type="ARBA" id="ARBA00004236"/>
    </source>
</evidence>
<dbReference type="PANTHER" id="PTHR11923">
    <property type="entry name" value="SCAVENGER RECEPTOR CLASS B TYPE-1 SR-B1"/>
    <property type="match status" value="1"/>
</dbReference>
<dbReference type="InterPro" id="IPR002159">
    <property type="entry name" value="CD36_fam"/>
</dbReference>
<comment type="caution">
    <text evidence="9">The sequence shown here is derived from an EMBL/GenBank/DDBJ whole genome shotgun (WGS) entry which is preliminary data.</text>
</comment>
<proteinExistence type="inferred from homology"/>
<keyword evidence="3" id="KW-1003">Cell membrane</keyword>
<keyword evidence="7" id="KW-0325">Glycoprotein</keyword>
<feature type="transmembrane region" description="Helical" evidence="8">
    <location>
        <begin position="54"/>
        <end position="73"/>
    </location>
</feature>
<evidence type="ECO:0000256" key="6">
    <source>
        <dbReference type="ARBA" id="ARBA00023136"/>
    </source>
</evidence>
<evidence type="ECO:0000256" key="2">
    <source>
        <dbReference type="ARBA" id="ARBA00010532"/>
    </source>
</evidence>
<evidence type="ECO:0000313" key="10">
    <source>
        <dbReference type="Proteomes" id="UP001431783"/>
    </source>
</evidence>
<reference evidence="9 10" key="1">
    <citation type="submission" date="2023-03" db="EMBL/GenBank/DDBJ databases">
        <title>Genome insight into feeding habits of ladybird beetles.</title>
        <authorList>
            <person name="Li H.-S."/>
            <person name="Huang Y.-H."/>
            <person name="Pang H."/>
        </authorList>
    </citation>
    <scope>NUCLEOTIDE SEQUENCE [LARGE SCALE GENOMIC DNA]</scope>
    <source>
        <strain evidence="9">SYSU_2023b</strain>
        <tissue evidence="9">Whole body</tissue>
    </source>
</reference>
<name>A0AAW1TQR8_9CUCU</name>
<keyword evidence="6 8" id="KW-0472">Membrane</keyword>
<comment type="similarity">
    <text evidence="2">Belongs to the CD36 family.</text>
</comment>
<protein>
    <recommendedName>
        <fullName evidence="11">Protein croquemort</fullName>
    </recommendedName>
</protein>
<evidence type="ECO:0008006" key="11">
    <source>
        <dbReference type="Google" id="ProtNLM"/>
    </source>
</evidence>
<organism evidence="9 10">
    <name type="scientific">Henosepilachna vigintioctopunctata</name>
    <dbReference type="NCBI Taxonomy" id="420089"/>
    <lineage>
        <taxon>Eukaryota</taxon>
        <taxon>Metazoa</taxon>
        <taxon>Ecdysozoa</taxon>
        <taxon>Arthropoda</taxon>
        <taxon>Hexapoda</taxon>
        <taxon>Insecta</taxon>
        <taxon>Pterygota</taxon>
        <taxon>Neoptera</taxon>
        <taxon>Endopterygota</taxon>
        <taxon>Coleoptera</taxon>
        <taxon>Polyphaga</taxon>
        <taxon>Cucujiformia</taxon>
        <taxon>Coccinelloidea</taxon>
        <taxon>Coccinellidae</taxon>
        <taxon>Epilachninae</taxon>
        <taxon>Epilachnini</taxon>
        <taxon>Henosepilachna</taxon>
    </lineage>
</organism>
<dbReference type="EMBL" id="JARQZJ010000002">
    <property type="protein sequence ID" value="KAK9870110.1"/>
    <property type="molecule type" value="Genomic_DNA"/>
</dbReference>
<dbReference type="Proteomes" id="UP001431783">
    <property type="component" value="Unassembled WGS sequence"/>
</dbReference>
<feature type="transmembrane region" description="Helical" evidence="8">
    <location>
        <begin position="492"/>
        <end position="513"/>
    </location>
</feature>
<evidence type="ECO:0000256" key="5">
    <source>
        <dbReference type="ARBA" id="ARBA00022989"/>
    </source>
</evidence>
<dbReference type="GO" id="GO:0005737">
    <property type="term" value="C:cytoplasm"/>
    <property type="evidence" value="ECO:0007669"/>
    <property type="project" value="TreeGrafter"/>
</dbReference>
<dbReference type="GO" id="GO:0005886">
    <property type="term" value="C:plasma membrane"/>
    <property type="evidence" value="ECO:0007669"/>
    <property type="project" value="UniProtKB-SubCell"/>
</dbReference>
<evidence type="ECO:0000256" key="8">
    <source>
        <dbReference type="SAM" id="Phobius"/>
    </source>
</evidence>